<sequence length="740" mass="85214">MVERTEHDVPEHVWKEAERLDRHPAVQATLDQAQQTLESVFGIGTGQINLKTSVRFLPKKNVEDTYYHDLRSNEVIFHGFAQRRITPKPEAFHYPTGIEAGDGAILMVAEDFSDFFPEAMDKERSQLIASAGSVTLFRTLMNIVPDSLTSEKQVKANNSALRKMCEQLVEDIPNTAAVHLDPEVIKFANEMRDTIEKEEGLDIICRGVVSTVRIDGKNAVYIFEDHHDAVKQMLYEHAQGNFVKRMFKWAKFRNKRWFVLPDHWPQGWGFKVNEDRQAYVEVKGEIKKRGLESPKSLFQAFRRSELAFSFLRDFMPEITPEEISQTQDTNEKIQAEESTEKVDEKQSETLIENGELNTLAEKPATTVHDEDAVQDSTTEIIEQKRAARKDKKKKRKSGHKRPVQTQPKKRPINKQEPQVQKLIQIESSPTETVINILSSESLGRPKRVDEIIKIAIESLKEFYPDLPTLPQDSFNFIDPEEFQKIYDITHKVRNQTTPPAKLPPSFQDESIYPPQVFINAGEFADIENDDIELKTFAEWELAKTVIQNFLLHARTPRYYHYPHEPFWTEALERSIEQGIITPPQEYPVINQDNLDVAVQTYKSFLEEDETGQTVLDGAEIKFVIRINRDGNDSTDAEITRTGQALEDTLIRYMSHILVETMLDKMQEDYTEELQAEARKIYKSYLTPSTSEAVKFEDLKAFLNTLGLKSLRKIIASHSKSEIPLLYLEAKEQNPRLVYPA</sequence>
<protein>
    <submittedName>
        <fullName evidence="2">Uncharacterized protein</fullName>
    </submittedName>
</protein>
<organism evidence="2 3">
    <name type="scientific">Candidatus Curtissbacteria bacterium RIFCSPHIGHO2_01_FULL_41_11</name>
    <dbReference type="NCBI Taxonomy" id="1797711"/>
    <lineage>
        <taxon>Bacteria</taxon>
        <taxon>Candidatus Curtissiibacteriota</taxon>
    </lineage>
</organism>
<evidence type="ECO:0000313" key="3">
    <source>
        <dbReference type="Proteomes" id="UP000179102"/>
    </source>
</evidence>
<gene>
    <name evidence="2" type="ORF">A2870_00350</name>
</gene>
<reference evidence="2 3" key="1">
    <citation type="journal article" date="2016" name="Nat. Commun.">
        <title>Thousands of microbial genomes shed light on interconnected biogeochemical processes in an aquifer system.</title>
        <authorList>
            <person name="Anantharaman K."/>
            <person name="Brown C.T."/>
            <person name="Hug L.A."/>
            <person name="Sharon I."/>
            <person name="Castelle C.J."/>
            <person name="Probst A.J."/>
            <person name="Thomas B.C."/>
            <person name="Singh A."/>
            <person name="Wilkins M.J."/>
            <person name="Karaoz U."/>
            <person name="Brodie E.L."/>
            <person name="Williams K.H."/>
            <person name="Hubbard S.S."/>
            <person name="Banfield J.F."/>
        </authorList>
    </citation>
    <scope>NUCLEOTIDE SEQUENCE [LARGE SCALE GENOMIC DNA]</scope>
</reference>
<dbReference type="EMBL" id="MFAZ01000026">
    <property type="protein sequence ID" value="OGD86921.1"/>
    <property type="molecule type" value="Genomic_DNA"/>
</dbReference>
<dbReference type="Proteomes" id="UP000179102">
    <property type="component" value="Unassembled WGS sequence"/>
</dbReference>
<feature type="compositionally biased region" description="Basic residues" evidence="1">
    <location>
        <begin position="386"/>
        <end position="412"/>
    </location>
</feature>
<dbReference type="AlphaFoldDB" id="A0A1F5G4Y5"/>
<evidence type="ECO:0000313" key="2">
    <source>
        <dbReference type="EMBL" id="OGD86921.1"/>
    </source>
</evidence>
<evidence type="ECO:0000256" key="1">
    <source>
        <dbReference type="SAM" id="MobiDB-lite"/>
    </source>
</evidence>
<dbReference type="STRING" id="1797711.A2870_00350"/>
<feature type="compositionally biased region" description="Basic and acidic residues" evidence="1">
    <location>
        <begin position="329"/>
        <end position="347"/>
    </location>
</feature>
<comment type="caution">
    <text evidence="2">The sequence shown here is derived from an EMBL/GenBank/DDBJ whole genome shotgun (WGS) entry which is preliminary data.</text>
</comment>
<feature type="region of interest" description="Disordered" evidence="1">
    <location>
        <begin position="362"/>
        <end position="419"/>
    </location>
</feature>
<accession>A0A1F5G4Y5</accession>
<name>A0A1F5G4Y5_9BACT</name>
<proteinExistence type="predicted"/>
<feature type="region of interest" description="Disordered" evidence="1">
    <location>
        <begin position="320"/>
        <end position="347"/>
    </location>
</feature>